<evidence type="ECO:0000256" key="2">
    <source>
        <dbReference type="ARBA" id="ARBA00023172"/>
    </source>
</evidence>
<keyword evidence="2" id="KW-0233">DNA recombination</keyword>
<organism evidence="3 4">
    <name type="scientific">Choanephora cucurbitarum</name>
    <dbReference type="NCBI Taxonomy" id="101091"/>
    <lineage>
        <taxon>Eukaryota</taxon>
        <taxon>Fungi</taxon>
        <taxon>Fungi incertae sedis</taxon>
        <taxon>Mucoromycota</taxon>
        <taxon>Mucoromycotina</taxon>
        <taxon>Mucoromycetes</taxon>
        <taxon>Mucorales</taxon>
        <taxon>Mucorineae</taxon>
        <taxon>Choanephoraceae</taxon>
        <taxon>Choanephoroideae</taxon>
        <taxon>Choanephora</taxon>
    </lineage>
</organism>
<gene>
    <name evidence="3" type="ORF">A0J61_11384</name>
</gene>
<accession>A0A1C7MUY6</accession>
<feature type="non-terminal residue" evidence="3">
    <location>
        <position position="1"/>
    </location>
</feature>
<dbReference type="InParanoid" id="A0A1C7MUY6"/>
<dbReference type="OrthoDB" id="2221171at2759"/>
<dbReference type="Gene3D" id="1.10.443.10">
    <property type="entry name" value="Intergrase catalytic core"/>
    <property type="match status" value="1"/>
</dbReference>
<dbReference type="InterPro" id="IPR011010">
    <property type="entry name" value="DNA_brk_join_enz"/>
</dbReference>
<dbReference type="AlphaFoldDB" id="A0A1C7MUY6"/>
<comment type="caution">
    <text evidence="3">The sequence shown here is derived from an EMBL/GenBank/DDBJ whole genome shotgun (WGS) entry which is preliminary data.</text>
</comment>
<reference evidence="3 4" key="1">
    <citation type="submission" date="2016-03" db="EMBL/GenBank/DDBJ databases">
        <title>Choanephora cucurbitarum.</title>
        <authorList>
            <person name="Min B."/>
            <person name="Park H."/>
            <person name="Park J.-H."/>
            <person name="Shin H.-D."/>
            <person name="Choi I.-G."/>
        </authorList>
    </citation>
    <scope>NUCLEOTIDE SEQUENCE [LARGE SCALE GENOMIC DNA]</scope>
    <source>
        <strain evidence="3 4">KUS-F28377</strain>
    </source>
</reference>
<dbReference type="PANTHER" id="PTHR35617">
    <property type="entry name" value="PHAGE_INTEGRASE DOMAIN-CONTAINING PROTEIN"/>
    <property type="match status" value="1"/>
</dbReference>
<sequence length="498" mass="55278">TTTTVVRINDSQEDVPAHTTPVGATENRRICSSPQPPTAHVLVPISGSSSIRNRCHATDMVEEGNVSIPSLEVDSAGVEENTRAEIEASCSDHSVVAQSVLVPHDSAHETHSASTGLEDQSEMVSSRLEIINHYRAQDGITEDTVQYLTQKTRQSTHKAYGNGWRHWHLWCKQQHPPCEPLNYDVKTILQFLQDNKDFSSTHLNTLRSSIASVFSVIHSDKPPIAEQSLIKDFFAAKRNSEVRIPTEQQSATWDISILVIYIKQHLSPTSTLSLDQLQLKTVLLLCISIMWRPRSDIGRLQYRDIVLKRDGLASSIRIHARSPKESQVKSVTLGAIEDEDLCPVKTTYSFVTKTAHLRESLPDDHTLFLAYIDSPQKLPMSVRPTTVANWVKEALGKAGVNTKDYQAHSVRAASSTKAVELGHSIQEVKKHANWSLNSNTFENFYYKPSSQTSSSTAITNSIFSSPEKRITLEAEVESTGISLGTTTNTNVDETKAKN</sequence>
<evidence type="ECO:0000313" key="4">
    <source>
        <dbReference type="Proteomes" id="UP000093000"/>
    </source>
</evidence>
<dbReference type="GO" id="GO:0006310">
    <property type="term" value="P:DNA recombination"/>
    <property type="evidence" value="ECO:0007669"/>
    <property type="project" value="UniProtKB-KW"/>
</dbReference>
<dbReference type="STRING" id="101091.A0A1C7MUY6"/>
<keyword evidence="4" id="KW-1185">Reference proteome</keyword>
<protein>
    <recommendedName>
        <fullName evidence="5">Tyr recombinase domain-containing protein</fullName>
    </recommendedName>
</protein>
<dbReference type="GO" id="GO:0003677">
    <property type="term" value="F:DNA binding"/>
    <property type="evidence" value="ECO:0007669"/>
    <property type="project" value="UniProtKB-KW"/>
</dbReference>
<name>A0A1C7MUY6_9FUNG</name>
<dbReference type="SUPFAM" id="SSF47823">
    <property type="entry name" value="lambda integrase-like, N-terminal domain"/>
    <property type="match status" value="1"/>
</dbReference>
<dbReference type="Gene3D" id="1.10.150.130">
    <property type="match status" value="1"/>
</dbReference>
<dbReference type="Proteomes" id="UP000093000">
    <property type="component" value="Unassembled WGS sequence"/>
</dbReference>
<dbReference type="PANTHER" id="PTHR35617:SF3">
    <property type="entry name" value="CORE-BINDING (CB) DOMAIN-CONTAINING PROTEIN"/>
    <property type="match status" value="1"/>
</dbReference>
<dbReference type="EMBL" id="LUGH01001975">
    <property type="protein sequence ID" value="OBZ80567.1"/>
    <property type="molecule type" value="Genomic_DNA"/>
</dbReference>
<evidence type="ECO:0008006" key="5">
    <source>
        <dbReference type="Google" id="ProtNLM"/>
    </source>
</evidence>
<dbReference type="InterPro" id="IPR010998">
    <property type="entry name" value="Integrase_recombinase_N"/>
</dbReference>
<proteinExistence type="predicted"/>
<dbReference type="InterPro" id="IPR013762">
    <property type="entry name" value="Integrase-like_cat_sf"/>
</dbReference>
<keyword evidence="1" id="KW-0238">DNA-binding</keyword>
<dbReference type="SUPFAM" id="SSF56349">
    <property type="entry name" value="DNA breaking-rejoining enzymes"/>
    <property type="match status" value="1"/>
</dbReference>
<dbReference type="GO" id="GO:0015074">
    <property type="term" value="P:DNA integration"/>
    <property type="evidence" value="ECO:0007669"/>
    <property type="project" value="InterPro"/>
</dbReference>
<evidence type="ECO:0000313" key="3">
    <source>
        <dbReference type="EMBL" id="OBZ80567.1"/>
    </source>
</evidence>
<evidence type="ECO:0000256" key="1">
    <source>
        <dbReference type="ARBA" id="ARBA00023125"/>
    </source>
</evidence>
<feature type="non-terminal residue" evidence="3">
    <location>
        <position position="498"/>
    </location>
</feature>